<dbReference type="InterPro" id="IPR042099">
    <property type="entry name" value="ANL_N_sf"/>
</dbReference>
<feature type="transmembrane region" description="Helical" evidence="1">
    <location>
        <begin position="60"/>
        <end position="80"/>
    </location>
</feature>
<keyword evidence="1" id="KW-1133">Transmembrane helix</keyword>
<feature type="domain" description="AMP-dependent synthetase/ligase" evidence="2">
    <location>
        <begin position="9"/>
        <end position="71"/>
    </location>
</feature>
<name>A0A366MFL1_9EURY</name>
<sequence length="82" mass="9000">MNLIDSCVQSLIKLGIKKGDNVTVCLPNIPQAISAFYAINKIGAVSNMIHSLSAPKEIEYYLALADSKFVLLLILLLLILKR</sequence>
<keyword evidence="3" id="KW-0436">Ligase</keyword>
<reference evidence="3 4" key="1">
    <citation type="submission" date="2018-06" db="EMBL/GenBank/DDBJ databases">
        <title>Genomic insight into two independent archaeal endosymbiosis events.</title>
        <authorList>
            <person name="Lind A.E."/>
            <person name="Lewis W.H."/>
            <person name="Spang A."/>
            <person name="Guy L."/>
            <person name="Embley M.T."/>
            <person name="Ettema T.J.G."/>
        </authorList>
    </citation>
    <scope>NUCLEOTIDE SEQUENCE [LARGE SCALE GENOMIC DNA]</scope>
    <source>
        <strain evidence="3">NOE</strain>
    </source>
</reference>
<dbReference type="Proteomes" id="UP000253099">
    <property type="component" value="Unassembled WGS sequence"/>
</dbReference>
<organism evidence="3 4">
    <name type="scientific">Candidatus Methanobinarius endosymbioticus</name>
    <dbReference type="NCBI Taxonomy" id="2006182"/>
    <lineage>
        <taxon>Archaea</taxon>
        <taxon>Methanobacteriati</taxon>
        <taxon>Methanobacteriota</taxon>
        <taxon>Methanomada group</taxon>
        <taxon>Methanobacteria</taxon>
        <taxon>Methanobacteriales</taxon>
        <taxon>Methanobacteriaceae</taxon>
        <taxon>Candidatus Methanobinarius</taxon>
    </lineage>
</organism>
<keyword evidence="1" id="KW-0812">Transmembrane</keyword>
<comment type="caution">
    <text evidence="3">The sequence shown here is derived from an EMBL/GenBank/DDBJ whole genome shotgun (WGS) entry which is preliminary data.</text>
</comment>
<evidence type="ECO:0000259" key="2">
    <source>
        <dbReference type="Pfam" id="PF00501"/>
    </source>
</evidence>
<keyword evidence="4" id="KW-1185">Reference proteome</keyword>
<dbReference type="InterPro" id="IPR000873">
    <property type="entry name" value="AMP-dep_synth/lig_dom"/>
</dbReference>
<evidence type="ECO:0000256" key="1">
    <source>
        <dbReference type="SAM" id="Phobius"/>
    </source>
</evidence>
<dbReference type="GO" id="GO:0003987">
    <property type="term" value="F:acetate-CoA ligase activity"/>
    <property type="evidence" value="ECO:0007669"/>
    <property type="project" value="UniProtKB-EC"/>
</dbReference>
<dbReference type="EMBL" id="NIZT01000005">
    <property type="protein sequence ID" value="RBQ24374.1"/>
    <property type="molecule type" value="Genomic_DNA"/>
</dbReference>
<evidence type="ECO:0000313" key="4">
    <source>
        <dbReference type="Proteomes" id="UP000253099"/>
    </source>
</evidence>
<keyword evidence="1" id="KW-0472">Membrane</keyword>
<dbReference type="SUPFAM" id="SSF56801">
    <property type="entry name" value="Acetyl-CoA synthetase-like"/>
    <property type="match status" value="1"/>
</dbReference>
<proteinExistence type="predicted"/>
<protein>
    <submittedName>
        <fullName evidence="3">Acetyl-coenzyme A synthetase</fullName>
        <ecNumber evidence="3">6.2.1.1</ecNumber>
    </submittedName>
</protein>
<dbReference type="Pfam" id="PF00501">
    <property type="entry name" value="AMP-binding"/>
    <property type="match status" value="1"/>
</dbReference>
<gene>
    <name evidence="3" type="primary">acs</name>
    <name evidence="3" type="ORF">ALNOE001_03070</name>
</gene>
<accession>A0A366MFL1</accession>
<dbReference type="AlphaFoldDB" id="A0A366MFL1"/>
<dbReference type="EC" id="6.2.1.1" evidence="3"/>
<evidence type="ECO:0000313" key="3">
    <source>
        <dbReference type="EMBL" id="RBQ24374.1"/>
    </source>
</evidence>
<dbReference type="Gene3D" id="3.40.50.12780">
    <property type="entry name" value="N-terminal domain of ligase-like"/>
    <property type="match status" value="1"/>
</dbReference>